<organism evidence="2 3">
    <name type="scientific">Rhodococcus erythropolis</name>
    <name type="common">Arthrobacter picolinophilus</name>
    <dbReference type="NCBI Taxonomy" id="1833"/>
    <lineage>
        <taxon>Bacteria</taxon>
        <taxon>Bacillati</taxon>
        <taxon>Actinomycetota</taxon>
        <taxon>Actinomycetes</taxon>
        <taxon>Mycobacteriales</taxon>
        <taxon>Nocardiaceae</taxon>
        <taxon>Rhodococcus</taxon>
        <taxon>Rhodococcus erythropolis group</taxon>
    </lineage>
</organism>
<dbReference type="AlphaFoldDB" id="A0A6G9CSG3"/>
<evidence type="ECO:0000313" key="1">
    <source>
        <dbReference type="EMBL" id="QIP39692.1"/>
    </source>
</evidence>
<accession>A0A6G9CSG3</accession>
<dbReference type="EMBL" id="CP050124">
    <property type="protein sequence ID" value="QIP39750.1"/>
    <property type="molecule type" value="Genomic_DNA"/>
</dbReference>
<evidence type="ECO:0000313" key="3">
    <source>
        <dbReference type="Proteomes" id="UP000502345"/>
    </source>
</evidence>
<dbReference type="RefSeq" id="WP_166502088.1">
    <property type="nucleotide sequence ID" value="NZ_CP050124.1"/>
</dbReference>
<evidence type="ECO:0000313" key="2">
    <source>
        <dbReference type="EMBL" id="QIP39750.1"/>
    </source>
</evidence>
<gene>
    <name evidence="1" type="ORF">G9444_2448</name>
    <name evidence="2" type="ORF">G9444_2506</name>
</gene>
<proteinExistence type="predicted"/>
<sequence length="64" mass="7270">MSDLETQLRDALQTAARNEILRNPNSATQFKTQTKANQDRIIQAYSAWVLPTILPIIKEYAGDH</sequence>
<name>A0A6G9CSG3_RHOER</name>
<reference evidence="2 3" key="1">
    <citation type="submission" date="2020-03" db="EMBL/GenBank/DDBJ databases">
        <title>Screen low temperature-resistant strains for efficient degradation of petroleum hydrocarbons under the low temperature.</title>
        <authorList>
            <person name="Wang Y."/>
            <person name="Chen J."/>
        </authorList>
    </citation>
    <scope>NUCLEOTIDE SEQUENCE [LARGE SCALE GENOMIC DNA]</scope>
    <source>
        <strain evidence="2 3">KB1</strain>
    </source>
</reference>
<dbReference type="Proteomes" id="UP000502345">
    <property type="component" value="Chromosome"/>
</dbReference>
<dbReference type="EMBL" id="CP050124">
    <property type="protein sequence ID" value="QIP39692.1"/>
    <property type="molecule type" value="Genomic_DNA"/>
</dbReference>
<protein>
    <submittedName>
        <fullName evidence="2">Uncharacterized protein</fullName>
    </submittedName>
</protein>